<accession>A0A872YP25</accession>
<dbReference type="RefSeq" id="YP_010038621.1">
    <property type="nucleotide sequence ID" value="NC_054156.1"/>
</dbReference>
<geneLocation type="chloroplast" evidence="1"/>
<dbReference type="RefSeq" id="YP_010038636.1">
    <property type="nucleotide sequence ID" value="NC_054156.1"/>
</dbReference>
<name>A0A872YP25_9MONI</name>
<dbReference type="EMBL" id="MW042681">
    <property type="protein sequence ID" value="QOY24972.1"/>
    <property type="molecule type" value="Genomic_DNA"/>
</dbReference>
<evidence type="ECO:0000313" key="1">
    <source>
        <dbReference type="EMBL" id="QOY24987.1"/>
    </source>
</evidence>
<gene>
    <name evidence="1" type="primary">ycf2</name>
</gene>
<dbReference type="GeneID" id="63643396"/>
<dbReference type="EMBL" id="MW042681">
    <property type="protein sequence ID" value="QOY24987.1"/>
    <property type="molecule type" value="Genomic_DNA"/>
</dbReference>
<protein>
    <submittedName>
        <fullName evidence="1">Uncharacterized protein</fullName>
    </submittedName>
</protein>
<sequence>MKRENKVKKVARERVGSPDFSSKISELIEVSLLDHFFESLKNQHLKEFLISPSSNYEPFIRLSDL</sequence>
<organism evidence="1">
    <name type="scientific">Drynaria acuminata</name>
    <dbReference type="NCBI Taxonomy" id="2784197"/>
    <lineage>
        <taxon>Eukaryota</taxon>
        <taxon>Viridiplantae</taxon>
        <taxon>Streptophyta</taxon>
        <taxon>Embryophyta</taxon>
        <taxon>Tracheophyta</taxon>
        <taxon>Polypodiopsida</taxon>
        <taxon>Polypodiidae</taxon>
        <taxon>Polypodiales</taxon>
        <taxon>Polypodiineae</taxon>
        <taxon>Polypodiaceae</taxon>
        <taxon>Drynarioideae</taxon>
        <taxon>Drynaria</taxon>
    </lineage>
</organism>
<proteinExistence type="predicted"/>
<keyword evidence="1" id="KW-0934">Plastid</keyword>
<dbReference type="AlphaFoldDB" id="A0A872YP25"/>
<keyword evidence="1" id="KW-0150">Chloroplast</keyword>
<reference evidence="1" key="1">
    <citation type="submission" date="2020-09" db="EMBL/GenBank/DDBJ databases">
        <authorList>
            <person name="Liu H."/>
            <person name="Wang K."/>
        </authorList>
    </citation>
    <scope>NUCLEOTIDE SEQUENCE</scope>
</reference>
<dbReference type="GeneID" id="63643377"/>